<keyword evidence="3" id="KW-1185">Reference proteome</keyword>
<proteinExistence type="predicted"/>
<name>A0A5N3UPY8_MUNMU</name>
<dbReference type="Gene3D" id="1.10.287.210">
    <property type="match status" value="1"/>
</dbReference>
<evidence type="ECO:0000256" key="1">
    <source>
        <dbReference type="SAM" id="Phobius"/>
    </source>
</evidence>
<dbReference type="Proteomes" id="UP000326458">
    <property type="component" value="Unassembled WGS sequence"/>
</dbReference>
<comment type="caution">
    <text evidence="2">The sequence shown here is derived from an EMBL/GenBank/DDBJ whole genome shotgun (WGS) entry which is preliminary data.</text>
</comment>
<reference evidence="2 3" key="1">
    <citation type="submission" date="2019-06" db="EMBL/GenBank/DDBJ databases">
        <title>Discovery of a novel chromosome fission-fusion reversal in muntjac.</title>
        <authorList>
            <person name="Mudd A.B."/>
            <person name="Bredeson J.V."/>
            <person name="Baum R."/>
            <person name="Hockemeyer D."/>
            <person name="Rokhsar D.S."/>
        </authorList>
    </citation>
    <scope>NUCLEOTIDE SEQUENCE [LARGE SCALE GENOMIC DNA]</scope>
    <source>
        <strain evidence="2">UTSW_UCB_Mm</strain>
        <tissue evidence="2">Fibroblast cell line</tissue>
    </source>
</reference>
<dbReference type="PANTHER" id="PTHR10424">
    <property type="entry name" value="VIRAL ENVELOPE PROTEIN"/>
    <property type="match status" value="1"/>
</dbReference>
<sequence length="318" mass="35932">MESGPPPTSVKTKNLFLALIKTIVQTLMVISCFVCGVTKMGEQWPQIPRDPSTAQTSIIGKKCLALWGPIFNILVGRVTCLCQRYYKTITHTSDWWGSTNYTAPNPHPLASYPNLKTRRGDLSTEGHWPAPEVLLCWICGANAYSILPANWSVGTIHLSFFLLPLAQCELLGIPVYKDKKDDKWPPECIILHYGPANWAEVGSWNYQTPIYMHNRIIWLQAVVEIFTNEMVKFLNLLVEQQTKMLNVIYQNHLALDYLLAIGGGNCCLQIDDKGKVIEEITRKMPKIAHVSVQTRKGWNPGELLEGWFSYHGGFKTLV</sequence>
<dbReference type="AlphaFoldDB" id="A0A5N3UPY8"/>
<dbReference type="SUPFAM" id="SSF58069">
    <property type="entry name" value="Virus ectodomain"/>
    <property type="match status" value="1"/>
</dbReference>
<dbReference type="EMBL" id="VCEA01003147">
    <property type="protein sequence ID" value="KAB0338789.1"/>
    <property type="molecule type" value="Genomic_DNA"/>
</dbReference>
<dbReference type="InterPro" id="IPR018154">
    <property type="entry name" value="TLV/ENV_coat_polyprotein"/>
</dbReference>
<evidence type="ECO:0000313" key="3">
    <source>
        <dbReference type="Proteomes" id="UP000326458"/>
    </source>
</evidence>
<keyword evidence="1" id="KW-0812">Transmembrane</keyword>
<feature type="transmembrane region" description="Helical" evidence="1">
    <location>
        <begin position="15"/>
        <end position="37"/>
    </location>
</feature>
<keyword evidence="1" id="KW-1133">Transmembrane helix</keyword>
<dbReference type="PANTHER" id="PTHR10424:SF68">
    <property type="entry name" value="ENDOGENOUS RETROVIRUS GROUP 3 MEMBER 1 ENV POLYPROTEIN"/>
    <property type="match status" value="1"/>
</dbReference>
<evidence type="ECO:0000313" key="2">
    <source>
        <dbReference type="EMBL" id="KAB0338789.1"/>
    </source>
</evidence>
<gene>
    <name evidence="2" type="ORF">FD754_024335</name>
</gene>
<accession>A0A5N3UPY8</accession>
<protein>
    <submittedName>
        <fullName evidence="2">Uncharacterized protein</fullName>
    </submittedName>
</protein>
<keyword evidence="1" id="KW-0472">Membrane</keyword>
<organism evidence="2 3">
    <name type="scientific">Muntiacus muntjak</name>
    <name type="common">Barking deer</name>
    <name type="synonym">Indian muntjac</name>
    <dbReference type="NCBI Taxonomy" id="9888"/>
    <lineage>
        <taxon>Eukaryota</taxon>
        <taxon>Metazoa</taxon>
        <taxon>Chordata</taxon>
        <taxon>Craniata</taxon>
        <taxon>Vertebrata</taxon>
        <taxon>Euteleostomi</taxon>
        <taxon>Mammalia</taxon>
        <taxon>Eutheria</taxon>
        <taxon>Laurasiatheria</taxon>
        <taxon>Artiodactyla</taxon>
        <taxon>Ruminantia</taxon>
        <taxon>Pecora</taxon>
        <taxon>Cervidae</taxon>
        <taxon>Muntiacinae</taxon>
        <taxon>Muntiacus</taxon>
    </lineage>
</organism>